<dbReference type="Pfam" id="PF09476">
    <property type="entry name" value="Pilus_CpaD"/>
    <property type="match status" value="1"/>
</dbReference>
<dbReference type="EMBL" id="QFQB01000019">
    <property type="protein sequence ID" value="PZQ46939.1"/>
    <property type="molecule type" value="Genomic_DNA"/>
</dbReference>
<sequence length="220" mass="24122">MSMKKHTALMMVLISACALSACARQNTPSMMSTNKPQVLPETTLQQVPAKSVSDGYLMKIADDYARFGADTLQLGLVYDPNVKGYGAMQAFNDLARFKEKLSKLGVRSIKAETIKQEGGEPTLLITYDSLHAAAPQDCGTMAGIETRVTNHEDIADYKFGCSVDTMLARQIYRPSDLLGNSASDPGDGRRAANSVEYYRTISPEEAEGDLQRIQREDIEN</sequence>
<protein>
    <recommendedName>
        <fullName evidence="5">Pilus assembly protein CpaD</fullName>
    </recommendedName>
</protein>
<evidence type="ECO:0008006" key="5">
    <source>
        <dbReference type="Google" id="ProtNLM"/>
    </source>
</evidence>
<dbReference type="Proteomes" id="UP000249417">
    <property type="component" value="Unassembled WGS sequence"/>
</dbReference>
<dbReference type="InterPro" id="IPR019027">
    <property type="entry name" value="Pilus_biogenesis_CpaD-related"/>
</dbReference>
<feature type="signal peptide" evidence="2">
    <location>
        <begin position="1"/>
        <end position="23"/>
    </location>
</feature>
<organism evidence="3 4">
    <name type="scientific">Micavibrio aeruginosavorus</name>
    <dbReference type="NCBI Taxonomy" id="349221"/>
    <lineage>
        <taxon>Bacteria</taxon>
        <taxon>Pseudomonadati</taxon>
        <taxon>Bdellovibrionota</taxon>
        <taxon>Bdellovibrionia</taxon>
        <taxon>Bdellovibrionales</taxon>
        <taxon>Pseudobdellovibrionaceae</taxon>
        <taxon>Micavibrio</taxon>
    </lineage>
</organism>
<gene>
    <name evidence="3" type="ORF">DI551_04090</name>
</gene>
<feature type="chain" id="PRO_5015909571" description="Pilus assembly protein CpaD" evidence="2">
    <location>
        <begin position="24"/>
        <end position="220"/>
    </location>
</feature>
<evidence type="ECO:0000313" key="4">
    <source>
        <dbReference type="Proteomes" id="UP000249417"/>
    </source>
</evidence>
<evidence type="ECO:0000256" key="2">
    <source>
        <dbReference type="SAM" id="SignalP"/>
    </source>
</evidence>
<proteinExistence type="predicted"/>
<dbReference type="AlphaFoldDB" id="A0A2W5N3K2"/>
<evidence type="ECO:0000256" key="1">
    <source>
        <dbReference type="SAM" id="MobiDB-lite"/>
    </source>
</evidence>
<feature type="compositionally biased region" description="Basic and acidic residues" evidence="1">
    <location>
        <begin position="209"/>
        <end position="220"/>
    </location>
</feature>
<feature type="region of interest" description="Disordered" evidence="1">
    <location>
        <begin position="198"/>
        <end position="220"/>
    </location>
</feature>
<comment type="caution">
    <text evidence="3">The sequence shown here is derived from an EMBL/GenBank/DDBJ whole genome shotgun (WGS) entry which is preliminary data.</text>
</comment>
<accession>A0A2W5N3K2</accession>
<keyword evidence="2" id="KW-0732">Signal</keyword>
<reference evidence="3 4" key="1">
    <citation type="submission" date="2017-08" db="EMBL/GenBank/DDBJ databases">
        <title>Infants hospitalized years apart are colonized by the same room-sourced microbial strains.</title>
        <authorList>
            <person name="Brooks B."/>
            <person name="Olm M.R."/>
            <person name="Firek B.A."/>
            <person name="Baker R."/>
            <person name="Thomas B.C."/>
            <person name="Morowitz M.J."/>
            <person name="Banfield J.F."/>
        </authorList>
    </citation>
    <scope>NUCLEOTIDE SEQUENCE [LARGE SCALE GENOMIC DNA]</scope>
    <source>
        <strain evidence="3">S2_005_002_R2_29</strain>
    </source>
</reference>
<name>A0A2W5N3K2_9BACT</name>
<dbReference type="PROSITE" id="PS51257">
    <property type="entry name" value="PROKAR_LIPOPROTEIN"/>
    <property type="match status" value="1"/>
</dbReference>
<evidence type="ECO:0000313" key="3">
    <source>
        <dbReference type="EMBL" id="PZQ46939.1"/>
    </source>
</evidence>